<accession>A0A975FXU8</accession>
<dbReference type="RefSeq" id="WP_211937016.1">
    <property type="nucleotide sequence ID" value="NZ_CP073078.1"/>
</dbReference>
<evidence type="ECO:0000313" key="2">
    <source>
        <dbReference type="Proteomes" id="UP000676409"/>
    </source>
</evidence>
<sequence length="136" mass="14162">MTTSLGLTLFADVPVVELAQQTRRGLIICASPAVGAAVTAAAIPATSHSGLADLWAECVAEWDRLGSVPGRGNVEPEGLARFEVLELAVLTGPIRSKADAIAKLKAAGTTFETGRRDDDLDAEAYSEALAWLEANA</sequence>
<keyword evidence="2" id="KW-1185">Reference proteome</keyword>
<dbReference type="KEGG" id="caul:KCG34_18075"/>
<proteinExistence type="predicted"/>
<protein>
    <submittedName>
        <fullName evidence="1">Uncharacterized protein</fullName>
    </submittedName>
</protein>
<dbReference type="AlphaFoldDB" id="A0A975FXU8"/>
<dbReference type="EMBL" id="CP073078">
    <property type="protein sequence ID" value="QUD86964.1"/>
    <property type="molecule type" value="Genomic_DNA"/>
</dbReference>
<dbReference type="Proteomes" id="UP000676409">
    <property type="component" value="Chromosome"/>
</dbReference>
<name>A0A975FXU8_9CAUL</name>
<reference evidence="1" key="1">
    <citation type="submission" date="2021-04" db="EMBL/GenBank/DDBJ databases">
        <title>The complete genome sequence of Caulobacter sp. S6.</title>
        <authorList>
            <person name="Tang Y."/>
            <person name="Ouyang W."/>
            <person name="Liu Q."/>
            <person name="Huang B."/>
            <person name="Guo Z."/>
            <person name="Lei P."/>
        </authorList>
    </citation>
    <scope>NUCLEOTIDE SEQUENCE</scope>
    <source>
        <strain evidence="1">S6</strain>
    </source>
</reference>
<organism evidence="1 2">
    <name type="scientific">Phenylobacterium montanum</name>
    <dbReference type="NCBI Taxonomy" id="2823693"/>
    <lineage>
        <taxon>Bacteria</taxon>
        <taxon>Pseudomonadati</taxon>
        <taxon>Pseudomonadota</taxon>
        <taxon>Alphaproteobacteria</taxon>
        <taxon>Caulobacterales</taxon>
        <taxon>Caulobacteraceae</taxon>
        <taxon>Phenylobacterium</taxon>
    </lineage>
</organism>
<gene>
    <name evidence="1" type="ORF">KCG34_18075</name>
</gene>
<evidence type="ECO:0000313" key="1">
    <source>
        <dbReference type="EMBL" id="QUD86964.1"/>
    </source>
</evidence>